<name>A0A4R8M9S4_9BACT</name>
<sequence>MAQIKLKLIMERSSSGGSGGCGAYIPGGEQVEGRQDTMADISALLSGIRETFGDRVDISVMDPRSIFSFFDLFRYRVRGTDPVWILNGRKAFEGVPARDELERSIQSLL</sequence>
<dbReference type="EMBL" id="SORI01000005">
    <property type="protein sequence ID" value="TDY61748.1"/>
    <property type="molecule type" value="Genomic_DNA"/>
</dbReference>
<reference evidence="1 2" key="1">
    <citation type="submission" date="2019-03" db="EMBL/GenBank/DDBJ databases">
        <title>Genomic Encyclopedia of Type Strains, Phase IV (KMG-IV): sequencing the most valuable type-strain genomes for metagenomic binning, comparative biology and taxonomic classification.</title>
        <authorList>
            <person name="Goeker M."/>
        </authorList>
    </citation>
    <scope>NUCLEOTIDE SEQUENCE [LARGE SCALE GENOMIC DNA]</scope>
    <source>
        <strain evidence="1 2">DSM 25964</strain>
    </source>
</reference>
<dbReference type="OrthoDB" id="5780at2"/>
<organism evidence="1 2">
    <name type="scientific">Aminivibrio pyruvatiphilus</name>
    <dbReference type="NCBI Taxonomy" id="1005740"/>
    <lineage>
        <taxon>Bacteria</taxon>
        <taxon>Thermotogati</taxon>
        <taxon>Synergistota</taxon>
        <taxon>Synergistia</taxon>
        <taxon>Synergistales</taxon>
        <taxon>Aminobacteriaceae</taxon>
        <taxon>Aminivibrio</taxon>
    </lineage>
</organism>
<comment type="caution">
    <text evidence="1">The sequence shown here is derived from an EMBL/GenBank/DDBJ whole genome shotgun (WGS) entry which is preliminary data.</text>
</comment>
<evidence type="ECO:0000313" key="1">
    <source>
        <dbReference type="EMBL" id="TDY61748.1"/>
    </source>
</evidence>
<keyword evidence="2" id="KW-1185">Reference proteome</keyword>
<proteinExistence type="predicted"/>
<accession>A0A4R8M9S4</accession>
<evidence type="ECO:0000313" key="2">
    <source>
        <dbReference type="Proteomes" id="UP000295066"/>
    </source>
</evidence>
<protein>
    <submittedName>
        <fullName evidence="1">Uncharacterized protein</fullName>
    </submittedName>
</protein>
<dbReference type="Proteomes" id="UP000295066">
    <property type="component" value="Unassembled WGS sequence"/>
</dbReference>
<dbReference type="RefSeq" id="WP_133957188.1">
    <property type="nucleotide sequence ID" value="NZ_SORI01000005.1"/>
</dbReference>
<gene>
    <name evidence="1" type="ORF">C8D99_105161</name>
</gene>
<dbReference type="AlphaFoldDB" id="A0A4R8M9S4"/>